<name>A0ABR2QZK3_9ROSI</name>
<keyword evidence="2" id="KW-1185">Reference proteome</keyword>
<reference evidence="1 2" key="1">
    <citation type="journal article" date="2024" name="G3 (Bethesda)">
        <title>Genome assembly of Hibiscus sabdariffa L. provides insights into metabolisms of medicinal natural products.</title>
        <authorList>
            <person name="Kim T."/>
        </authorList>
    </citation>
    <scope>NUCLEOTIDE SEQUENCE [LARGE SCALE GENOMIC DNA]</scope>
    <source>
        <strain evidence="1">TK-2024</strain>
        <tissue evidence="1">Old leaves</tissue>
    </source>
</reference>
<evidence type="ECO:0000313" key="1">
    <source>
        <dbReference type="EMBL" id="KAK9005960.1"/>
    </source>
</evidence>
<dbReference type="EMBL" id="JBBPBN010000029">
    <property type="protein sequence ID" value="KAK9005960.1"/>
    <property type="molecule type" value="Genomic_DNA"/>
</dbReference>
<protein>
    <submittedName>
        <fullName evidence="1">Uncharacterized protein</fullName>
    </submittedName>
</protein>
<dbReference type="Proteomes" id="UP001396334">
    <property type="component" value="Unassembled WGS sequence"/>
</dbReference>
<sequence length="183" mass="20660">MMRDLFNKLSSQKDSRLKLVPDLVGRWDNVLKIDEDTSQRNRLDVARILVGVKKISDIPRNITIFLNGASHVINILVSEYEDERCWIDAVNLKGQQYESSTEDRDEEDNCHIQDFILFASGKTVVSSPKKVENDYSVAITGNTFTSKDDRDNQVAAANSVGIYEFPRDPNNLIGIPIRSASVK</sequence>
<evidence type="ECO:0000313" key="2">
    <source>
        <dbReference type="Proteomes" id="UP001396334"/>
    </source>
</evidence>
<comment type="caution">
    <text evidence="1">The sequence shown here is derived from an EMBL/GenBank/DDBJ whole genome shotgun (WGS) entry which is preliminary data.</text>
</comment>
<proteinExistence type="predicted"/>
<organism evidence="1 2">
    <name type="scientific">Hibiscus sabdariffa</name>
    <name type="common">roselle</name>
    <dbReference type="NCBI Taxonomy" id="183260"/>
    <lineage>
        <taxon>Eukaryota</taxon>
        <taxon>Viridiplantae</taxon>
        <taxon>Streptophyta</taxon>
        <taxon>Embryophyta</taxon>
        <taxon>Tracheophyta</taxon>
        <taxon>Spermatophyta</taxon>
        <taxon>Magnoliopsida</taxon>
        <taxon>eudicotyledons</taxon>
        <taxon>Gunneridae</taxon>
        <taxon>Pentapetalae</taxon>
        <taxon>rosids</taxon>
        <taxon>malvids</taxon>
        <taxon>Malvales</taxon>
        <taxon>Malvaceae</taxon>
        <taxon>Malvoideae</taxon>
        <taxon>Hibiscus</taxon>
    </lineage>
</organism>
<gene>
    <name evidence="1" type="ORF">V6N11_035014</name>
</gene>
<accession>A0ABR2QZK3</accession>